<dbReference type="Proteomes" id="UP000287394">
    <property type="component" value="Chromosome"/>
</dbReference>
<dbReference type="RefSeq" id="WP_119322912.1">
    <property type="nucleotide sequence ID" value="NZ_AP025739.1"/>
</dbReference>
<organism evidence="1 2">
    <name type="scientific">Capsulimonas corticalis</name>
    <dbReference type="NCBI Taxonomy" id="2219043"/>
    <lineage>
        <taxon>Bacteria</taxon>
        <taxon>Bacillati</taxon>
        <taxon>Armatimonadota</taxon>
        <taxon>Armatimonadia</taxon>
        <taxon>Capsulimonadales</taxon>
        <taxon>Capsulimonadaceae</taxon>
        <taxon>Capsulimonas</taxon>
    </lineage>
</organism>
<accession>A0A402D087</accession>
<evidence type="ECO:0000313" key="2">
    <source>
        <dbReference type="Proteomes" id="UP000287394"/>
    </source>
</evidence>
<sequence length="194" mass="22814">MMIDKNEATAIASHYISISMLQSDEEWILNEPATIEKSYGWVFFCGSRHHLESYESDENPVGAPFLVKRENGEVLWFGGYDVEWILKGYELGFQCHIGDLTVTHVRDIEQTARYLNQLRLYNIIPELAYGVEWRIPQYYDLQQIKTLLRTVPVTFSNARILTEYETLYQMRASNCCRYEIREIRQDQLPIKSSQ</sequence>
<keyword evidence="2" id="KW-1185">Reference proteome</keyword>
<dbReference type="AlphaFoldDB" id="A0A402D087"/>
<dbReference type="EMBL" id="AP025739">
    <property type="protein sequence ID" value="BDI33752.1"/>
    <property type="molecule type" value="Genomic_DNA"/>
</dbReference>
<gene>
    <name evidence="1" type="ORF">CCAX7_58030</name>
</gene>
<name>A0A402D087_9BACT</name>
<proteinExistence type="predicted"/>
<evidence type="ECO:0000313" key="1">
    <source>
        <dbReference type="EMBL" id="BDI33752.1"/>
    </source>
</evidence>
<reference evidence="1 2" key="1">
    <citation type="journal article" date="2019" name="Int. J. Syst. Evol. Microbiol.">
        <title>Capsulimonas corticalis gen. nov., sp. nov., an aerobic capsulated bacterium, of a novel bacterial order, Capsulimonadales ord. nov., of the class Armatimonadia of the phylum Armatimonadetes.</title>
        <authorList>
            <person name="Li J."/>
            <person name="Kudo C."/>
            <person name="Tonouchi A."/>
        </authorList>
    </citation>
    <scope>NUCLEOTIDE SEQUENCE [LARGE SCALE GENOMIC DNA]</scope>
    <source>
        <strain evidence="1 2">AX-7</strain>
    </source>
</reference>
<dbReference type="OrthoDB" id="1551259at2"/>
<protein>
    <submittedName>
        <fullName evidence="1">Uncharacterized protein</fullName>
    </submittedName>
</protein>
<dbReference type="KEGG" id="ccot:CCAX7_58030"/>